<evidence type="ECO:0000256" key="1">
    <source>
        <dbReference type="PROSITE-ProRule" id="PRU00464"/>
    </source>
</evidence>
<organism evidence="3 4">
    <name type="scientific">Phycomyces blakesleeanus</name>
    <dbReference type="NCBI Taxonomy" id="4837"/>
    <lineage>
        <taxon>Eukaryota</taxon>
        <taxon>Fungi</taxon>
        <taxon>Fungi incertae sedis</taxon>
        <taxon>Mucoromycota</taxon>
        <taxon>Mucoromycotina</taxon>
        <taxon>Mucoromycetes</taxon>
        <taxon>Mucorales</taxon>
        <taxon>Phycomycetaceae</taxon>
        <taxon>Phycomyces</taxon>
    </lineage>
</organism>
<evidence type="ECO:0000313" key="4">
    <source>
        <dbReference type="Proteomes" id="UP001448207"/>
    </source>
</evidence>
<reference evidence="3 4" key="1">
    <citation type="submission" date="2024-04" db="EMBL/GenBank/DDBJ databases">
        <title>Symmetric and asymmetric DNA N6-adenine methylation regulates different biological responses in Mucorales.</title>
        <authorList>
            <consortium name="Lawrence Berkeley National Laboratory"/>
            <person name="Lax C."/>
            <person name="Mondo S.J."/>
            <person name="Osorio-Concepcion M."/>
            <person name="Muszewska A."/>
            <person name="Corrochano-Luque M."/>
            <person name="Gutierrez G."/>
            <person name="Riley R."/>
            <person name="Lipzen A."/>
            <person name="Guo J."/>
            <person name="Hundley H."/>
            <person name="Amirebrahimi M."/>
            <person name="Ng V."/>
            <person name="Lorenzo-Gutierrez D."/>
            <person name="Binder U."/>
            <person name="Yang J."/>
            <person name="Song Y."/>
            <person name="Canovas D."/>
            <person name="Navarro E."/>
            <person name="Freitag M."/>
            <person name="Gabaldon T."/>
            <person name="Grigoriev I.V."/>
            <person name="Corrochano L.M."/>
            <person name="Nicolas F.E."/>
            <person name="Garre V."/>
        </authorList>
    </citation>
    <scope>NUCLEOTIDE SEQUENCE [LARGE SCALE GENOMIC DNA]</scope>
    <source>
        <strain evidence="3 4">L51</strain>
    </source>
</reference>
<dbReference type="CDD" id="cd01277">
    <property type="entry name" value="HINT_subgroup"/>
    <property type="match status" value="1"/>
</dbReference>
<comment type="caution">
    <text evidence="3">The sequence shown here is derived from an EMBL/GenBank/DDBJ whole genome shotgun (WGS) entry which is preliminary data.</text>
</comment>
<evidence type="ECO:0000259" key="2">
    <source>
        <dbReference type="PROSITE" id="PS51084"/>
    </source>
</evidence>
<dbReference type="PANTHER" id="PTHR46648:SF1">
    <property type="entry name" value="ADENOSINE 5'-MONOPHOSPHORAMIDASE HNT1"/>
    <property type="match status" value="1"/>
</dbReference>
<evidence type="ECO:0000313" key="3">
    <source>
        <dbReference type="EMBL" id="KAL0096171.1"/>
    </source>
</evidence>
<name>A0ABR3BBT9_PHYBL</name>
<dbReference type="Gene3D" id="3.30.428.10">
    <property type="entry name" value="HIT-like"/>
    <property type="match status" value="1"/>
</dbReference>
<dbReference type="InterPro" id="IPR011146">
    <property type="entry name" value="HIT-like"/>
</dbReference>
<protein>
    <submittedName>
        <fullName evidence="3">HIT-like domain-containing protein</fullName>
    </submittedName>
</protein>
<keyword evidence="4" id="KW-1185">Reference proteome</keyword>
<dbReference type="InterPro" id="IPR001310">
    <property type="entry name" value="Histidine_triad_HIT"/>
</dbReference>
<accession>A0ABR3BBT9</accession>
<dbReference type="SUPFAM" id="SSF54197">
    <property type="entry name" value="HIT-like"/>
    <property type="match status" value="1"/>
</dbReference>
<gene>
    <name evidence="3" type="ORF">J3Q64DRAFT_1706564</name>
</gene>
<feature type="domain" description="HIT" evidence="2">
    <location>
        <begin position="38"/>
        <end position="141"/>
    </location>
</feature>
<feature type="short sequence motif" description="Histidine triad motif" evidence="1">
    <location>
        <begin position="126"/>
        <end position="130"/>
    </location>
</feature>
<dbReference type="PANTHER" id="PTHR46648">
    <property type="entry name" value="HIT FAMILY PROTEIN 1"/>
    <property type="match status" value="1"/>
</dbReference>
<dbReference type="InterPro" id="IPR039384">
    <property type="entry name" value="HINT"/>
</dbReference>
<dbReference type="PROSITE" id="PS00892">
    <property type="entry name" value="HIT_1"/>
    <property type="match status" value="1"/>
</dbReference>
<sequence length="170" mass="19570">MSLRLLSNFINRNCHVIPKWHVQGRFSSTHTHLSDNCIFCKIIRGDIPSMKILETDESFAFMDIDPLSKGHCLVIPKYHAEFLHQVPDEYLVDVMPLTKKIAIAAGLKEYNVLQNNGKLANQAVPHVHFHLIPKPNQTQGLSIHWKPNKMDKKDIETKYQQILENLKVPL</sequence>
<dbReference type="EMBL" id="JBCLYO010000001">
    <property type="protein sequence ID" value="KAL0096171.1"/>
    <property type="molecule type" value="Genomic_DNA"/>
</dbReference>
<dbReference type="Proteomes" id="UP001448207">
    <property type="component" value="Unassembled WGS sequence"/>
</dbReference>
<dbReference type="InterPro" id="IPR019808">
    <property type="entry name" value="Histidine_triad_CS"/>
</dbReference>
<dbReference type="PROSITE" id="PS51084">
    <property type="entry name" value="HIT_2"/>
    <property type="match status" value="1"/>
</dbReference>
<dbReference type="InterPro" id="IPR036265">
    <property type="entry name" value="HIT-like_sf"/>
</dbReference>
<proteinExistence type="predicted"/>
<dbReference type="Pfam" id="PF01230">
    <property type="entry name" value="HIT"/>
    <property type="match status" value="1"/>
</dbReference>
<dbReference type="PRINTS" id="PR00332">
    <property type="entry name" value="HISTRIAD"/>
</dbReference>